<organism evidence="1 2">
    <name type="scientific">Dictyobacter aurantiacus</name>
    <dbReference type="NCBI Taxonomy" id="1936993"/>
    <lineage>
        <taxon>Bacteria</taxon>
        <taxon>Bacillati</taxon>
        <taxon>Chloroflexota</taxon>
        <taxon>Ktedonobacteria</taxon>
        <taxon>Ktedonobacterales</taxon>
        <taxon>Dictyobacteraceae</taxon>
        <taxon>Dictyobacter</taxon>
    </lineage>
</organism>
<protein>
    <submittedName>
        <fullName evidence="1">Uncharacterized protein</fullName>
    </submittedName>
</protein>
<sequence>MVPRIEHETLIVAPPGAVTDEILIESVSGRVSCPKSPLPEAVEFVATVVALSVDPIPPVIVYVHVT</sequence>
<dbReference type="AlphaFoldDB" id="A0A401ZD53"/>
<dbReference type="Proteomes" id="UP000287224">
    <property type="component" value="Unassembled WGS sequence"/>
</dbReference>
<name>A0A401ZD53_9CHLR</name>
<evidence type="ECO:0000313" key="1">
    <source>
        <dbReference type="EMBL" id="GCE04807.1"/>
    </source>
</evidence>
<comment type="caution">
    <text evidence="1">The sequence shown here is derived from an EMBL/GenBank/DDBJ whole genome shotgun (WGS) entry which is preliminary data.</text>
</comment>
<reference evidence="2" key="1">
    <citation type="submission" date="2018-12" db="EMBL/GenBank/DDBJ databases">
        <title>Tengunoibacter tsumagoiensis gen. nov., sp. nov., Dictyobacter kobayashii sp. nov., D. alpinus sp. nov., and D. joshuensis sp. nov. and description of Dictyobacteraceae fam. nov. within the order Ktedonobacterales isolated from Tengu-no-mugimeshi.</title>
        <authorList>
            <person name="Wang C.M."/>
            <person name="Zheng Y."/>
            <person name="Sakai Y."/>
            <person name="Toyoda A."/>
            <person name="Minakuchi Y."/>
            <person name="Abe K."/>
            <person name="Yokota A."/>
            <person name="Yabe S."/>
        </authorList>
    </citation>
    <scope>NUCLEOTIDE SEQUENCE [LARGE SCALE GENOMIC DNA]</scope>
    <source>
        <strain evidence="2">S-27</strain>
    </source>
</reference>
<gene>
    <name evidence="1" type="ORF">KDAU_21360</name>
</gene>
<keyword evidence="2" id="KW-1185">Reference proteome</keyword>
<accession>A0A401ZD53</accession>
<evidence type="ECO:0000313" key="2">
    <source>
        <dbReference type="Proteomes" id="UP000287224"/>
    </source>
</evidence>
<proteinExistence type="predicted"/>
<dbReference type="EMBL" id="BIFQ01000001">
    <property type="protein sequence ID" value="GCE04807.1"/>
    <property type="molecule type" value="Genomic_DNA"/>
</dbReference>